<organism evidence="1 2">
    <name type="scientific">Drosophila simulans</name>
    <name type="common">Fruit fly</name>
    <dbReference type="NCBI Taxonomy" id="7240"/>
    <lineage>
        <taxon>Eukaryota</taxon>
        <taxon>Metazoa</taxon>
        <taxon>Ecdysozoa</taxon>
        <taxon>Arthropoda</taxon>
        <taxon>Hexapoda</taxon>
        <taxon>Insecta</taxon>
        <taxon>Pterygota</taxon>
        <taxon>Neoptera</taxon>
        <taxon>Endopterygota</taxon>
        <taxon>Diptera</taxon>
        <taxon>Brachycera</taxon>
        <taxon>Muscomorpha</taxon>
        <taxon>Ephydroidea</taxon>
        <taxon>Drosophilidae</taxon>
        <taxon>Drosophila</taxon>
        <taxon>Sophophora</taxon>
    </lineage>
</organism>
<proteinExistence type="predicted"/>
<accession>B4NT79</accession>
<reference evidence="1 2" key="1">
    <citation type="journal article" date="2007" name="Nature">
        <title>Evolution of genes and genomes on the Drosophila phylogeny.</title>
        <authorList>
            <consortium name="Drosophila 12 Genomes Consortium"/>
            <person name="Clark A.G."/>
            <person name="Eisen M.B."/>
            <person name="Smith D.R."/>
            <person name="Bergman C.M."/>
            <person name="Oliver B."/>
            <person name="Markow T.A."/>
            <person name="Kaufman T.C."/>
            <person name="Kellis M."/>
            <person name="Gelbart W."/>
            <person name="Iyer V.N."/>
            <person name="Pollard D.A."/>
            <person name="Sackton T.B."/>
            <person name="Larracuente A.M."/>
            <person name="Singh N.D."/>
            <person name="Abad J.P."/>
            <person name="Abt D.N."/>
            <person name="Adryan B."/>
            <person name="Aguade M."/>
            <person name="Akashi H."/>
            <person name="Anderson W.W."/>
            <person name="Aquadro C.F."/>
            <person name="Ardell D.H."/>
            <person name="Arguello R."/>
            <person name="Artieri C.G."/>
            <person name="Barbash D.A."/>
            <person name="Barker D."/>
            <person name="Barsanti P."/>
            <person name="Batterham P."/>
            <person name="Batzoglou S."/>
            <person name="Begun D."/>
            <person name="Bhutkar A."/>
            <person name="Blanco E."/>
            <person name="Bosak S.A."/>
            <person name="Bradley R.K."/>
            <person name="Brand A.D."/>
            <person name="Brent M.R."/>
            <person name="Brooks A.N."/>
            <person name="Brown R.H."/>
            <person name="Butlin R.K."/>
            <person name="Caggese C."/>
            <person name="Calvi B.R."/>
            <person name="Bernardo de Carvalho A."/>
            <person name="Caspi A."/>
            <person name="Castrezana S."/>
            <person name="Celniker S.E."/>
            <person name="Chang J.L."/>
            <person name="Chapple C."/>
            <person name="Chatterji S."/>
            <person name="Chinwalla A."/>
            <person name="Civetta A."/>
            <person name="Clifton S.W."/>
            <person name="Comeron J.M."/>
            <person name="Costello J.C."/>
            <person name="Coyne J.A."/>
            <person name="Daub J."/>
            <person name="David R.G."/>
            <person name="Delcher A.L."/>
            <person name="Delehaunty K."/>
            <person name="Do C.B."/>
            <person name="Ebling H."/>
            <person name="Edwards K."/>
            <person name="Eickbush T."/>
            <person name="Evans J.D."/>
            <person name="Filipski A."/>
            <person name="Findeiss S."/>
            <person name="Freyhult E."/>
            <person name="Fulton L."/>
            <person name="Fulton R."/>
            <person name="Garcia A.C."/>
            <person name="Gardiner A."/>
            <person name="Garfield D.A."/>
            <person name="Garvin B.E."/>
            <person name="Gibson G."/>
            <person name="Gilbert D."/>
            <person name="Gnerre S."/>
            <person name="Godfrey J."/>
            <person name="Good R."/>
            <person name="Gotea V."/>
            <person name="Gravely B."/>
            <person name="Greenberg A.J."/>
            <person name="Griffiths-Jones S."/>
            <person name="Gross S."/>
            <person name="Guigo R."/>
            <person name="Gustafson E.A."/>
            <person name="Haerty W."/>
            <person name="Hahn M.W."/>
            <person name="Halligan D.L."/>
            <person name="Halpern A.L."/>
            <person name="Halter G.M."/>
            <person name="Han M.V."/>
            <person name="Heger A."/>
            <person name="Hillier L."/>
            <person name="Hinrichs A.S."/>
            <person name="Holmes I."/>
            <person name="Hoskins R.A."/>
            <person name="Hubisz M.J."/>
            <person name="Hultmark D."/>
            <person name="Huntley M.A."/>
            <person name="Jaffe D.B."/>
            <person name="Jagadeeshan S."/>
            <person name="Jeck W.R."/>
            <person name="Johnson J."/>
            <person name="Jones C.D."/>
            <person name="Jordan W.C."/>
            <person name="Karpen G.H."/>
            <person name="Kataoka E."/>
            <person name="Keightley P.D."/>
            <person name="Kheradpour P."/>
            <person name="Kirkness E.F."/>
            <person name="Koerich L.B."/>
            <person name="Kristiansen K."/>
            <person name="Kudrna D."/>
            <person name="Kulathinal R.J."/>
            <person name="Kumar S."/>
            <person name="Kwok R."/>
            <person name="Lander E."/>
            <person name="Langley C.H."/>
            <person name="Lapoint R."/>
            <person name="Lazzaro B.P."/>
            <person name="Lee S.J."/>
            <person name="Levesque L."/>
            <person name="Li R."/>
            <person name="Lin C.F."/>
            <person name="Lin M.F."/>
            <person name="Lindblad-Toh K."/>
            <person name="Llopart A."/>
            <person name="Long M."/>
            <person name="Low L."/>
            <person name="Lozovsky E."/>
            <person name="Lu J."/>
            <person name="Luo M."/>
            <person name="Machado C.A."/>
            <person name="Makalowski W."/>
            <person name="Marzo M."/>
            <person name="Matsuda M."/>
            <person name="Matzkin L."/>
            <person name="McAllister B."/>
            <person name="McBride C.S."/>
            <person name="McKernan B."/>
            <person name="McKernan K."/>
            <person name="Mendez-Lago M."/>
            <person name="Minx P."/>
            <person name="Mollenhauer M.U."/>
            <person name="Montooth K."/>
            <person name="Mount S.M."/>
            <person name="Mu X."/>
            <person name="Myers E."/>
            <person name="Negre B."/>
            <person name="Newfeld S."/>
            <person name="Nielsen R."/>
            <person name="Noor M.A."/>
            <person name="O'Grady P."/>
            <person name="Pachter L."/>
            <person name="Papaceit M."/>
            <person name="Parisi M.J."/>
            <person name="Parisi M."/>
            <person name="Parts L."/>
            <person name="Pedersen J.S."/>
            <person name="Pesole G."/>
            <person name="Phillippy A.M."/>
            <person name="Ponting C.P."/>
            <person name="Pop M."/>
            <person name="Porcelli D."/>
            <person name="Powell J.R."/>
            <person name="Prohaska S."/>
            <person name="Pruitt K."/>
            <person name="Puig M."/>
            <person name="Quesneville H."/>
            <person name="Ram K.R."/>
            <person name="Rand D."/>
            <person name="Rasmussen M.D."/>
            <person name="Reed L.K."/>
            <person name="Reenan R."/>
            <person name="Reily A."/>
            <person name="Remington K.A."/>
            <person name="Rieger T.T."/>
            <person name="Ritchie M.G."/>
            <person name="Robin C."/>
            <person name="Rogers Y.H."/>
            <person name="Rohde C."/>
            <person name="Rozas J."/>
            <person name="Rubenfield M.J."/>
            <person name="Ruiz A."/>
            <person name="Russo S."/>
            <person name="Salzberg S.L."/>
            <person name="Sanchez-Gracia A."/>
            <person name="Saranga D.J."/>
            <person name="Sato H."/>
            <person name="Schaeffer S.W."/>
            <person name="Schatz M.C."/>
            <person name="Schlenke T."/>
            <person name="Schwartz R."/>
            <person name="Segarra C."/>
            <person name="Singh R.S."/>
            <person name="Sirot L."/>
            <person name="Sirota M."/>
            <person name="Sisneros N.B."/>
            <person name="Smith C.D."/>
            <person name="Smith T.F."/>
            <person name="Spieth J."/>
            <person name="Stage D.E."/>
            <person name="Stark A."/>
            <person name="Stephan W."/>
            <person name="Strausberg R.L."/>
            <person name="Strempel S."/>
            <person name="Sturgill D."/>
            <person name="Sutton G."/>
            <person name="Sutton G.G."/>
            <person name="Tao W."/>
            <person name="Teichmann S."/>
            <person name="Tobari Y.N."/>
            <person name="Tomimura Y."/>
            <person name="Tsolas J.M."/>
            <person name="Valente V.L."/>
            <person name="Venter E."/>
            <person name="Venter J.C."/>
            <person name="Vicario S."/>
            <person name="Vieira F.G."/>
            <person name="Vilella A.J."/>
            <person name="Villasante A."/>
            <person name="Walenz B."/>
            <person name="Wang J."/>
            <person name="Wasserman M."/>
            <person name="Watts T."/>
            <person name="Wilson D."/>
            <person name="Wilson R.K."/>
            <person name="Wing R.A."/>
            <person name="Wolfner M.F."/>
            <person name="Wong A."/>
            <person name="Wong G.K."/>
            <person name="Wu C.I."/>
            <person name="Wu G."/>
            <person name="Yamamoto D."/>
            <person name="Yang H.P."/>
            <person name="Yang S.P."/>
            <person name="Yorke J.A."/>
            <person name="Yoshida K."/>
            <person name="Zdobnov E."/>
            <person name="Zhang P."/>
            <person name="Zhang Y."/>
            <person name="Zimin A.V."/>
            <person name="Baldwin J."/>
            <person name="Abdouelleil A."/>
            <person name="Abdulkadir J."/>
            <person name="Abebe A."/>
            <person name="Abera B."/>
            <person name="Abreu J."/>
            <person name="Acer S.C."/>
            <person name="Aftuck L."/>
            <person name="Alexander A."/>
            <person name="An P."/>
            <person name="Anderson E."/>
            <person name="Anderson S."/>
            <person name="Arachi H."/>
            <person name="Azer M."/>
            <person name="Bachantsang P."/>
            <person name="Barry A."/>
            <person name="Bayul T."/>
            <person name="Berlin A."/>
            <person name="Bessette D."/>
            <person name="Bloom T."/>
            <person name="Blye J."/>
            <person name="Boguslavskiy L."/>
            <person name="Bonnet C."/>
            <person name="Boukhgalter B."/>
            <person name="Bourzgui I."/>
            <person name="Brown A."/>
            <person name="Cahill P."/>
            <person name="Channer S."/>
            <person name="Cheshatsang Y."/>
            <person name="Chuda L."/>
            <person name="Citroen M."/>
            <person name="Collymore A."/>
            <person name="Cooke P."/>
            <person name="Costello M."/>
            <person name="D'Aco K."/>
            <person name="Daza R."/>
            <person name="De Haan G."/>
            <person name="DeGray S."/>
            <person name="DeMaso C."/>
            <person name="Dhargay N."/>
            <person name="Dooley K."/>
            <person name="Dooley E."/>
            <person name="Doricent M."/>
            <person name="Dorje P."/>
            <person name="Dorjee K."/>
            <person name="Dupes A."/>
            <person name="Elong R."/>
            <person name="Falk J."/>
            <person name="Farina A."/>
            <person name="Faro S."/>
            <person name="Ferguson D."/>
            <person name="Fisher S."/>
            <person name="Foley C.D."/>
            <person name="Franke A."/>
            <person name="Friedrich D."/>
            <person name="Gadbois L."/>
            <person name="Gearin G."/>
            <person name="Gearin C.R."/>
            <person name="Giannoukos G."/>
            <person name="Goode T."/>
            <person name="Graham J."/>
            <person name="Grandbois E."/>
            <person name="Grewal S."/>
            <person name="Gyaltsen K."/>
            <person name="Hafez N."/>
            <person name="Hagos B."/>
            <person name="Hall J."/>
            <person name="Henson C."/>
            <person name="Hollinger A."/>
            <person name="Honan T."/>
            <person name="Huard M.D."/>
            <person name="Hughes L."/>
            <person name="Hurhula B."/>
            <person name="Husby M.E."/>
            <person name="Kamat A."/>
            <person name="Kanga B."/>
            <person name="Kashin S."/>
            <person name="Khazanovich D."/>
            <person name="Kisner P."/>
            <person name="Lance K."/>
            <person name="Lara M."/>
            <person name="Lee W."/>
            <person name="Lennon N."/>
            <person name="Letendre F."/>
            <person name="LeVine R."/>
            <person name="Lipovsky A."/>
            <person name="Liu X."/>
            <person name="Liu J."/>
            <person name="Liu S."/>
            <person name="Lokyitsang T."/>
            <person name="Lokyitsang Y."/>
            <person name="Lubonja R."/>
            <person name="Lui A."/>
            <person name="MacDonald P."/>
            <person name="Magnisalis V."/>
            <person name="Maru K."/>
            <person name="Matthews C."/>
            <person name="McCusker W."/>
            <person name="McDonough S."/>
            <person name="Mehta T."/>
            <person name="Meldrim J."/>
            <person name="Meneus L."/>
            <person name="Mihai O."/>
            <person name="Mihalev A."/>
            <person name="Mihova T."/>
            <person name="Mittelman R."/>
            <person name="Mlenga V."/>
            <person name="Montmayeur A."/>
            <person name="Mulrain L."/>
            <person name="Navidi A."/>
            <person name="Naylor J."/>
            <person name="Negash T."/>
            <person name="Nguyen T."/>
            <person name="Nguyen N."/>
            <person name="Nicol R."/>
            <person name="Norbu C."/>
            <person name="Norbu N."/>
            <person name="Novod N."/>
            <person name="O'Neill B."/>
            <person name="Osman S."/>
            <person name="Markiewicz E."/>
            <person name="Oyono O.L."/>
            <person name="Patti C."/>
            <person name="Phunkhang P."/>
            <person name="Pierre F."/>
            <person name="Priest M."/>
            <person name="Raghuraman S."/>
            <person name="Rege F."/>
            <person name="Reyes R."/>
            <person name="Rise C."/>
            <person name="Rogov P."/>
            <person name="Ross K."/>
            <person name="Ryan E."/>
            <person name="Settipalli S."/>
            <person name="Shea T."/>
            <person name="Sherpa N."/>
            <person name="Shi L."/>
            <person name="Shih D."/>
            <person name="Sparrow T."/>
            <person name="Spaulding J."/>
            <person name="Stalker J."/>
            <person name="Stange-Thomann N."/>
            <person name="Stavropoulos S."/>
            <person name="Stone C."/>
            <person name="Strader C."/>
            <person name="Tesfaye S."/>
            <person name="Thomson T."/>
            <person name="Thoulutsang Y."/>
            <person name="Thoulutsang D."/>
            <person name="Topham K."/>
            <person name="Topping I."/>
            <person name="Tsamla T."/>
            <person name="Vassiliev H."/>
            <person name="Vo A."/>
            <person name="Wangchuk T."/>
            <person name="Wangdi T."/>
            <person name="Weiand M."/>
            <person name="Wilkinson J."/>
            <person name="Wilson A."/>
            <person name="Yadav S."/>
            <person name="Young G."/>
            <person name="Yu Q."/>
            <person name="Zembek L."/>
            <person name="Zhong D."/>
            <person name="Zimmer A."/>
            <person name="Zwirko Z."/>
            <person name="Jaffe D.B."/>
            <person name="Alvarez P."/>
            <person name="Brockman W."/>
            <person name="Butler J."/>
            <person name="Chin C."/>
            <person name="Gnerre S."/>
            <person name="Grabherr M."/>
            <person name="Kleber M."/>
            <person name="Mauceli E."/>
            <person name="MacCallum I."/>
        </authorList>
    </citation>
    <scope>NUCLEOTIDE SEQUENCE [LARGE SCALE GENOMIC DNA]</scope>
    <source>
        <strain evidence="2">white501</strain>
    </source>
</reference>
<dbReference type="Proteomes" id="UP000000304">
    <property type="component" value="Unassembled WGS sequence"/>
</dbReference>
<dbReference type="OMA" id="MEVLPDW"/>
<protein>
    <submittedName>
        <fullName evidence="1">GD15125</fullName>
    </submittedName>
</protein>
<name>B4NT79_DROSI</name>
<dbReference type="AlphaFoldDB" id="B4NT79"/>
<evidence type="ECO:0000313" key="1">
    <source>
        <dbReference type="EMBL" id="EDX15769.1"/>
    </source>
</evidence>
<dbReference type="EMBL" id="CH982788">
    <property type="protein sequence ID" value="EDX15769.1"/>
    <property type="molecule type" value="Genomic_DNA"/>
</dbReference>
<dbReference type="HOGENOM" id="CLU_3034619_0_0_1"/>
<evidence type="ECO:0000313" key="2">
    <source>
        <dbReference type="Proteomes" id="UP000000304"/>
    </source>
</evidence>
<gene>
    <name evidence="1" type="primary">Dsim\GD15125</name>
    <name evidence="1" type="ORF">Dsim_GD15125</name>
</gene>
<sequence length="55" mass="5976">MEVLPDWRNAGAEVDPLAAAKWPSSNLSQCSGGFIIANEAATQLRNLKNYTENIV</sequence>
<keyword evidence="2" id="KW-1185">Reference proteome</keyword>